<sequence>MFETVSAATRAGAVPRRIVRVGPRRAWRPSASPLQHPRATLIATGRNRGVSFPGQRVAPVRRPAERGRLRTVTRGMPAMFTLEIDGTAVAVINSDEASAKDLFTCDGFKEDIRTMTTGGKPLWNGTSALKVRAATEDEVEIFEDALAEDDGEGDFVEDPRHTGSDSDDEDEADIVFLVDIDEDEDEDEADA</sequence>
<keyword evidence="3" id="KW-1185">Reference proteome</keyword>
<dbReference type="Proteomes" id="UP001549119">
    <property type="component" value="Unassembled WGS sequence"/>
</dbReference>
<feature type="region of interest" description="Disordered" evidence="1">
    <location>
        <begin position="146"/>
        <end position="173"/>
    </location>
</feature>
<proteinExistence type="predicted"/>
<protein>
    <recommendedName>
        <fullName evidence="4">Glutamine amidotransferase</fullName>
    </recommendedName>
</protein>
<reference evidence="2 3" key="1">
    <citation type="submission" date="2024-06" db="EMBL/GenBank/DDBJ databases">
        <title>Genomics of switchgrass bacterial isolates.</title>
        <authorList>
            <person name="Shade A."/>
        </authorList>
    </citation>
    <scope>NUCLEOTIDE SEQUENCE [LARGE SCALE GENOMIC DNA]</scope>
    <source>
        <strain evidence="2 3">PvP084</strain>
    </source>
</reference>
<name>A0ABV2NK40_9HYPH</name>
<comment type="caution">
    <text evidence="2">The sequence shown here is derived from an EMBL/GenBank/DDBJ whole genome shotgun (WGS) entry which is preliminary data.</text>
</comment>
<accession>A0ABV2NK40</accession>
<gene>
    <name evidence="2" type="ORF">ABIC20_004118</name>
</gene>
<feature type="compositionally biased region" description="Acidic residues" evidence="1">
    <location>
        <begin position="146"/>
        <end position="156"/>
    </location>
</feature>
<evidence type="ECO:0000256" key="1">
    <source>
        <dbReference type="SAM" id="MobiDB-lite"/>
    </source>
</evidence>
<evidence type="ECO:0008006" key="4">
    <source>
        <dbReference type="Google" id="ProtNLM"/>
    </source>
</evidence>
<dbReference type="EMBL" id="JBEPNW010000002">
    <property type="protein sequence ID" value="MET3866809.1"/>
    <property type="molecule type" value="Genomic_DNA"/>
</dbReference>
<evidence type="ECO:0000313" key="3">
    <source>
        <dbReference type="Proteomes" id="UP001549119"/>
    </source>
</evidence>
<evidence type="ECO:0000313" key="2">
    <source>
        <dbReference type="EMBL" id="MET3866809.1"/>
    </source>
</evidence>
<organism evidence="2 3">
    <name type="scientific">Methylobacterium radiotolerans</name>
    <dbReference type="NCBI Taxonomy" id="31998"/>
    <lineage>
        <taxon>Bacteria</taxon>
        <taxon>Pseudomonadati</taxon>
        <taxon>Pseudomonadota</taxon>
        <taxon>Alphaproteobacteria</taxon>
        <taxon>Hyphomicrobiales</taxon>
        <taxon>Methylobacteriaceae</taxon>
        <taxon>Methylobacterium</taxon>
    </lineage>
</organism>